<sequence length="401" mass="44031">MVETVITTREDLSPAGFAVEMVERKGLGHPDTICDALAEALSLALCRYYRDHFGLMLHHNVDKALLWGGESHPAFGGGEIVVPMEIFLAGRATSSYKGHRVPIGELVEETVHRWLQENLHALQHEPAPVIHPLIRHGSVELVELYERQQRTGVALANDTSCGVGYAPLDELEQLVYATERHLNSPQIKHRYPALGEDIKIMGVRQQAGIELTIACALVDRHVRDADEYLAYKQTIVELVSNKAAGITALPLQVNVNTADAPEQERFYLTVTGTSAEAGDDGEVGRGNRTNGLITPGRPMNMEAAAGKNPVTHVGKLYNLTAQAMARDLVDALPEVAAAECFLVSRIGQPIREPWLLEVRLQLMAGSELTSIRSAVEAIARERLEKIDQLQDQLLDSVVPVY</sequence>
<dbReference type="RefSeq" id="WP_134081616.1">
    <property type="nucleotide sequence ID" value="NZ_SOQX01000002.1"/>
</dbReference>
<dbReference type="PANTHER" id="PTHR36697">
    <property type="entry name" value="S-ADENOSYLMETHIONINE SYNTHASE"/>
    <property type="match status" value="1"/>
</dbReference>
<dbReference type="Pfam" id="PF01941">
    <property type="entry name" value="AdoMet_Synthase"/>
    <property type="match status" value="1"/>
</dbReference>
<organism evidence="1 2">
    <name type="scientific">Thiohalophilus thiocyanatoxydans</name>
    <dbReference type="NCBI Taxonomy" id="381308"/>
    <lineage>
        <taxon>Bacteria</taxon>
        <taxon>Pseudomonadati</taxon>
        <taxon>Pseudomonadota</taxon>
        <taxon>Gammaproteobacteria</taxon>
        <taxon>Thiohalomonadales</taxon>
        <taxon>Thiohalophilaceae</taxon>
        <taxon>Thiohalophilus</taxon>
    </lineage>
</organism>
<dbReference type="AlphaFoldDB" id="A0A4R8IYM6"/>
<dbReference type="InterPro" id="IPR027790">
    <property type="entry name" value="AdoMet_synthase_2_family"/>
</dbReference>
<accession>A0A4R8IYM6</accession>
<dbReference type="NCBIfam" id="NF003366">
    <property type="entry name" value="PRK04439.1-5"/>
    <property type="match status" value="1"/>
</dbReference>
<dbReference type="Gene3D" id="3.30.300.10">
    <property type="match status" value="1"/>
</dbReference>
<protein>
    <submittedName>
        <fullName evidence="1">Methionine adenosyltransferase</fullName>
    </submittedName>
</protein>
<evidence type="ECO:0000313" key="1">
    <source>
        <dbReference type="EMBL" id="TDY02543.1"/>
    </source>
</evidence>
<comment type="caution">
    <text evidence="1">The sequence shown here is derived from an EMBL/GenBank/DDBJ whole genome shotgun (WGS) entry which is preliminary data.</text>
</comment>
<dbReference type="InterPro" id="IPR042544">
    <property type="entry name" value="AdoMet_synthase_3"/>
</dbReference>
<dbReference type="OrthoDB" id="9770738at2"/>
<dbReference type="Proteomes" id="UP000294914">
    <property type="component" value="Unassembled WGS sequence"/>
</dbReference>
<gene>
    <name evidence="1" type="ORF">EDC23_0918</name>
</gene>
<dbReference type="Gene3D" id="3.30.300.280">
    <property type="entry name" value="S-adenosylmethionine synthetase, C-terminal domain"/>
    <property type="match status" value="1"/>
</dbReference>
<proteinExistence type="predicted"/>
<reference evidence="1 2" key="1">
    <citation type="submission" date="2019-03" db="EMBL/GenBank/DDBJ databases">
        <title>Genomic Encyclopedia of Type Strains, Phase IV (KMG-IV): sequencing the most valuable type-strain genomes for metagenomic binning, comparative biology and taxonomic classification.</title>
        <authorList>
            <person name="Goeker M."/>
        </authorList>
    </citation>
    <scope>NUCLEOTIDE SEQUENCE [LARGE SCALE GENOMIC DNA]</scope>
    <source>
        <strain evidence="1 2">DSM 16326</strain>
    </source>
</reference>
<keyword evidence="2" id="KW-1185">Reference proteome</keyword>
<dbReference type="PANTHER" id="PTHR36697:SF1">
    <property type="entry name" value="S-ADENOSYLMETHIONINE SYNTHASE"/>
    <property type="match status" value="1"/>
</dbReference>
<name>A0A4R8IYM6_9GAMM</name>
<evidence type="ECO:0000313" key="2">
    <source>
        <dbReference type="Proteomes" id="UP000294914"/>
    </source>
</evidence>
<dbReference type="EMBL" id="SOQX01000002">
    <property type="protein sequence ID" value="TDY02543.1"/>
    <property type="molecule type" value="Genomic_DNA"/>
</dbReference>
<keyword evidence="1" id="KW-0808">Transferase</keyword>
<dbReference type="GO" id="GO:0016740">
    <property type="term" value="F:transferase activity"/>
    <property type="evidence" value="ECO:0007669"/>
    <property type="project" value="UniProtKB-KW"/>
</dbReference>